<evidence type="ECO:0000259" key="2">
    <source>
        <dbReference type="Pfam" id="PF06904"/>
    </source>
</evidence>
<dbReference type="AlphaFoldDB" id="A0A370L9C1"/>
<dbReference type="Proteomes" id="UP000255207">
    <property type="component" value="Unassembled WGS sequence"/>
</dbReference>
<name>A0A370L9C1_9HYPH</name>
<sequence length="234" mass="24588">MPPVRPPEFARPQLPAAPPPAPERGHQIVVEPSSETANPAGSACLRALASVPGNRVRPAEPKSVSSADPACQITDAVTVEALAVRKADGPGEVAFNPPVTIGCDMARTLADWLDGSLEPLVRGHFGKELSRLRVGGGYECRRRNRQSAGPVSEHATGRALDIFAFTVGEPKAGGFDVVVEKHDGLAQGRFVQAVRHSACGAFSTSLGPGSDAAHANHLHVDIQARRSASTRFCQ</sequence>
<keyword evidence="4" id="KW-1185">Reference proteome</keyword>
<comment type="caution">
    <text evidence="3">The sequence shown here is derived from an EMBL/GenBank/DDBJ whole genome shotgun (WGS) entry which is preliminary data.</text>
</comment>
<reference evidence="4" key="1">
    <citation type="submission" date="2018-07" db="EMBL/GenBank/DDBJ databases">
        <authorList>
            <person name="Safronova V.I."/>
            <person name="Chirak E.R."/>
            <person name="Sazanova A.L."/>
        </authorList>
    </citation>
    <scope>NUCLEOTIDE SEQUENCE [LARGE SCALE GENOMIC DNA]</scope>
    <source>
        <strain evidence="4">RCAM04685</strain>
    </source>
</reference>
<dbReference type="InterPro" id="IPR009683">
    <property type="entry name" value="Extensin-like_C"/>
</dbReference>
<evidence type="ECO:0000256" key="1">
    <source>
        <dbReference type="SAM" id="MobiDB-lite"/>
    </source>
</evidence>
<gene>
    <name evidence="3" type="ORF">DWE98_08335</name>
</gene>
<feature type="region of interest" description="Disordered" evidence="1">
    <location>
        <begin position="1"/>
        <end position="41"/>
    </location>
</feature>
<proteinExistence type="predicted"/>
<dbReference type="Pfam" id="PF06904">
    <property type="entry name" value="Extensin-like_C"/>
    <property type="match status" value="1"/>
</dbReference>
<accession>A0A370L9C1</accession>
<dbReference type="EMBL" id="QQTP01000003">
    <property type="protein sequence ID" value="RDJ26846.1"/>
    <property type="molecule type" value="Genomic_DNA"/>
</dbReference>
<feature type="domain" description="Extensin-like C-terminal" evidence="2">
    <location>
        <begin position="44"/>
        <end position="234"/>
    </location>
</feature>
<organism evidence="3 4">
    <name type="scientific">Bosea caraganae</name>
    <dbReference type="NCBI Taxonomy" id="2763117"/>
    <lineage>
        <taxon>Bacteria</taxon>
        <taxon>Pseudomonadati</taxon>
        <taxon>Pseudomonadota</taxon>
        <taxon>Alphaproteobacteria</taxon>
        <taxon>Hyphomicrobiales</taxon>
        <taxon>Boseaceae</taxon>
        <taxon>Bosea</taxon>
    </lineage>
</organism>
<evidence type="ECO:0000313" key="3">
    <source>
        <dbReference type="EMBL" id="RDJ26846.1"/>
    </source>
</evidence>
<protein>
    <recommendedName>
        <fullName evidence="2">Extensin-like C-terminal domain-containing protein</fullName>
    </recommendedName>
</protein>
<evidence type="ECO:0000313" key="4">
    <source>
        <dbReference type="Proteomes" id="UP000255207"/>
    </source>
</evidence>